<evidence type="ECO:0000313" key="2">
    <source>
        <dbReference type="EMBL" id="GAC56791.1"/>
    </source>
</evidence>
<dbReference type="EMBL" id="BANT01000013">
    <property type="protein sequence ID" value="GAC56791.1"/>
    <property type="molecule type" value="Genomic_DNA"/>
</dbReference>
<dbReference type="Pfam" id="PF08447">
    <property type="entry name" value="PAS_3"/>
    <property type="match status" value="1"/>
</dbReference>
<reference evidence="2 3" key="1">
    <citation type="submission" date="2012-12" db="EMBL/GenBank/DDBJ databases">
        <title>Whole genome shotgun sequence of Gordonia hirsuta NBRC 16056.</title>
        <authorList>
            <person name="Isaki-Nakamura S."/>
            <person name="Hosoyama A."/>
            <person name="Tsuchikane K."/>
            <person name="Katsumata H."/>
            <person name="Baba S."/>
            <person name="Yamazaki S."/>
            <person name="Fujita N."/>
        </authorList>
    </citation>
    <scope>NUCLEOTIDE SEQUENCE [LARGE SCALE GENOMIC DNA]</scope>
    <source>
        <strain evidence="2 3">NBRC 16056</strain>
    </source>
</reference>
<dbReference type="GO" id="GO:0003723">
    <property type="term" value="F:RNA binding"/>
    <property type="evidence" value="ECO:0007669"/>
    <property type="project" value="InterPro"/>
</dbReference>
<dbReference type="RefSeq" id="WP_005937685.1">
    <property type="nucleotide sequence ID" value="NZ_ATVK01000007.1"/>
</dbReference>
<dbReference type="SUPFAM" id="SSF52172">
    <property type="entry name" value="CheY-like"/>
    <property type="match status" value="1"/>
</dbReference>
<dbReference type="SMART" id="SM01012">
    <property type="entry name" value="ANTAR"/>
    <property type="match status" value="1"/>
</dbReference>
<evidence type="ECO:0000313" key="3">
    <source>
        <dbReference type="Proteomes" id="UP000053405"/>
    </source>
</evidence>
<dbReference type="SUPFAM" id="SSF55785">
    <property type="entry name" value="PYP-like sensor domain (PAS domain)"/>
    <property type="match status" value="1"/>
</dbReference>
<organism evidence="2 3">
    <name type="scientific">Gordonia hirsuta DSM 44140 = NBRC 16056</name>
    <dbReference type="NCBI Taxonomy" id="1121927"/>
    <lineage>
        <taxon>Bacteria</taxon>
        <taxon>Bacillati</taxon>
        <taxon>Actinomycetota</taxon>
        <taxon>Actinomycetes</taxon>
        <taxon>Mycobacteriales</taxon>
        <taxon>Gordoniaceae</taxon>
        <taxon>Gordonia</taxon>
    </lineage>
</organism>
<dbReference type="InterPro" id="IPR011006">
    <property type="entry name" value="CheY-like_superfamily"/>
</dbReference>
<dbReference type="InterPro" id="IPR036388">
    <property type="entry name" value="WH-like_DNA-bd_sf"/>
</dbReference>
<gene>
    <name evidence="2" type="ORF">GOHSU_13_00130</name>
</gene>
<accession>L7L7Q8</accession>
<dbReference type="STRING" id="1121927.GOHSU_13_00130"/>
<dbReference type="InterPro" id="IPR035965">
    <property type="entry name" value="PAS-like_dom_sf"/>
</dbReference>
<dbReference type="Gene3D" id="3.30.450.20">
    <property type="entry name" value="PAS domain"/>
    <property type="match status" value="1"/>
</dbReference>
<dbReference type="AlphaFoldDB" id="L7L7Q8"/>
<feature type="domain" description="ANTAR" evidence="1">
    <location>
        <begin position="108"/>
        <end position="169"/>
    </location>
</feature>
<keyword evidence="3" id="KW-1185">Reference proteome</keyword>
<sequence length="196" mass="22538">MGSYRYWFDDDVWEWSPEVAAMHGYQHGDVIPTTGLLRSHKHPEDRATFDALVDTMRSTRTHFSSRHRIVDTAGRVHSVAVLGRTFTYDGQVAGSEGYYLDLGVIVGDSVRTRVSSHVESFQRQRSSIEQAKGMLMLVYNIDEDQAFDLLRWRSQQENRKLRELCHDLVASAPVRVHLPESVRRDFDVVVLSPFDE</sequence>
<protein>
    <recommendedName>
        <fullName evidence="1">ANTAR domain-containing protein</fullName>
    </recommendedName>
</protein>
<dbReference type="InterPro" id="IPR013655">
    <property type="entry name" value="PAS_fold_3"/>
</dbReference>
<dbReference type="Proteomes" id="UP000053405">
    <property type="component" value="Unassembled WGS sequence"/>
</dbReference>
<dbReference type="Pfam" id="PF03861">
    <property type="entry name" value="ANTAR"/>
    <property type="match status" value="1"/>
</dbReference>
<comment type="caution">
    <text evidence="2">The sequence shown here is derived from an EMBL/GenBank/DDBJ whole genome shotgun (WGS) entry which is preliminary data.</text>
</comment>
<dbReference type="Gene3D" id="1.10.10.10">
    <property type="entry name" value="Winged helix-like DNA-binding domain superfamily/Winged helix DNA-binding domain"/>
    <property type="match status" value="1"/>
</dbReference>
<dbReference type="PROSITE" id="PS50921">
    <property type="entry name" value="ANTAR"/>
    <property type="match status" value="1"/>
</dbReference>
<dbReference type="InterPro" id="IPR005561">
    <property type="entry name" value="ANTAR"/>
</dbReference>
<proteinExistence type="predicted"/>
<evidence type="ECO:0000259" key="1">
    <source>
        <dbReference type="PROSITE" id="PS50921"/>
    </source>
</evidence>
<name>L7L7Q8_9ACTN</name>
<dbReference type="eggNOG" id="COG3707">
    <property type="taxonomic scope" value="Bacteria"/>
</dbReference>